<sequence length="368" mass="41364">MYIWEQSRWPSLTWDEGALAAPLVATRHEQGKLLGKMEAVGFDQREEAMLQTLTQDIVKTSEIEGENLDTQQVRSSIARRLGIDIGALPPVDRNVEGIVDVMLDATRKYQEPVTAERLFAWHGALFPTGRSGLSKIRVGDWRDDSSGPLQVVSGSYGRERIHFSAPPADRVPGEMTRFLDWLNAPSEMDPVIKAAIAHFWFVTIHPFEDGNGRIARAIADLALARSESVPHRYYSMSTQIQKERKAYYDLLEKTQKGDLDITSWILWFLVSLRHAIQEAETTVANVLAKARFWGRASQFPLNERQIKILNRLFDGFEGKLTSSKWAKIADCSQDTAGRDIAALVDRGLLRRGEGGGRNTHYEICLAVA</sequence>
<gene>
    <name evidence="4" type="ORF">JAO82_12740</name>
</gene>
<dbReference type="Pfam" id="PF02661">
    <property type="entry name" value="Fic"/>
    <property type="match status" value="1"/>
</dbReference>
<evidence type="ECO:0000259" key="3">
    <source>
        <dbReference type="PROSITE" id="PS51459"/>
    </source>
</evidence>
<protein>
    <submittedName>
        <fullName evidence="4">Fic family protein</fullName>
    </submittedName>
</protein>
<comment type="caution">
    <text evidence="4">The sequence shown here is derived from an EMBL/GenBank/DDBJ whole genome shotgun (WGS) entry which is preliminary data.</text>
</comment>
<keyword evidence="2" id="KW-0067">ATP-binding</keyword>
<feature type="binding site" evidence="2">
    <location>
        <begin position="247"/>
        <end position="248"/>
    </location>
    <ligand>
        <name>ATP</name>
        <dbReference type="ChEBI" id="CHEBI:30616"/>
    </ligand>
</feature>
<dbReference type="RefSeq" id="WP_198686769.1">
    <property type="nucleotide sequence ID" value="NZ_JAEIJD010000013.1"/>
</dbReference>
<dbReference type="Proteomes" id="UP000613255">
    <property type="component" value="Unassembled WGS sequence"/>
</dbReference>
<dbReference type="SUPFAM" id="SSF140931">
    <property type="entry name" value="Fic-like"/>
    <property type="match status" value="1"/>
</dbReference>
<proteinExistence type="predicted"/>
<evidence type="ECO:0000256" key="1">
    <source>
        <dbReference type="PIRSR" id="PIRSR640198-1"/>
    </source>
</evidence>
<dbReference type="InterPro" id="IPR003812">
    <property type="entry name" value="Fido"/>
</dbReference>
<name>A0A934M2L5_9RHOB</name>
<dbReference type="InterPro" id="IPR036388">
    <property type="entry name" value="WH-like_DNA-bd_sf"/>
</dbReference>
<dbReference type="Gene3D" id="1.10.3290.10">
    <property type="entry name" value="Fido-like domain"/>
    <property type="match status" value="1"/>
</dbReference>
<dbReference type="InterPro" id="IPR036597">
    <property type="entry name" value="Fido-like_dom_sf"/>
</dbReference>
<dbReference type="Gene3D" id="1.10.10.10">
    <property type="entry name" value="Winged helix-like DNA-binding domain superfamily/Winged helix DNA-binding domain"/>
    <property type="match status" value="1"/>
</dbReference>
<feature type="active site" evidence="1">
    <location>
        <position position="205"/>
    </location>
</feature>
<dbReference type="Pfam" id="PF13776">
    <property type="entry name" value="DUF4172"/>
    <property type="match status" value="1"/>
</dbReference>
<organism evidence="4 5">
    <name type="scientific">Pontibaca salina</name>
    <dbReference type="NCBI Taxonomy" id="2795731"/>
    <lineage>
        <taxon>Bacteria</taxon>
        <taxon>Pseudomonadati</taxon>
        <taxon>Pseudomonadota</taxon>
        <taxon>Alphaproteobacteria</taxon>
        <taxon>Rhodobacterales</taxon>
        <taxon>Roseobacteraceae</taxon>
        <taxon>Pontibaca</taxon>
    </lineage>
</organism>
<dbReference type="SUPFAM" id="SSF46785">
    <property type="entry name" value="Winged helix' DNA-binding domain"/>
    <property type="match status" value="1"/>
</dbReference>
<feature type="domain" description="Fido" evidence="3">
    <location>
        <begin position="113"/>
        <end position="270"/>
    </location>
</feature>
<reference evidence="4" key="1">
    <citation type="submission" date="2020-12" db="EMBL/GenBank/DDBJ databases">
        <title>Pontibaca salina gen. nov., sp. nov., isolated from marine sediment.</title>
        <authorList>
            <person name="Bo J."/>
            <person name="Wang S."/>
            <person name="Song X."/>
            <person name="Du Z."/>
        </authorList>
    </citation>
    <scope>NUCLEOTIDE SEQUENCE</scope>
    <source>
        <strain evidence="4">S1109L</strain>
    </source>
</reference>
<accession>A0A934M2L5</accession>
<dbReference type="InterPro" id="IPR025230">
    <property type="entry name" value="DUF4172"/>
</dbReference>
<keyword evidence="5" id="KW-1185">Reference proteome</keyword>
<dbReference type="PANTHER" id="PTHR13504:SF33">
    <property type="entry name" value="FIC FAMILY PROTEIN"/>
    <property type="match status" value="1"/>
</dbReference>
<dbReference type="GO" id="GO:0005524">
    <property type="term" value="F:ATP binding"/>
    <property type="evidence" value="ECO:0007669"/>
    <property type="project" value="UniProtKB-KW"/>
</dbReference>
<dbReference type="EMBL" id="JAEIJD010000013">
    <property type="protein sequence ID" value="MBI6630746.1"/>
    <property type="molecule type" value="Genomic_DNA"/>
</dbReference>
<dbReference type="PANTHER" id="PTHR13504">
    <property type="entry name" value="FIDO DOMAIN-CONTAINING PROTEIN DDB_G0283145"/>
    <property type="match status" value="1"/>
</dbReference>
<dbReference type="InterPro" id="IPR040198">
    <property type="entry name" value="Fido_containing"/>
</dbReference>
<dbReference type="PROSITE" id="PS51459">
    <property type="entry name" value="FIDO"/>
    <property type="match status" value="1"/>
</dbReference>
<dbReference type="AlphaFoldDB" id="A0A934M2L5"/>
<dbReference type="InterPro" id="IPR036390">
    <property type="entry name" value="WH_DNA-bd_sf"/>
</dbReference>
<evidence type="ECO:0000256" key="2">
    <source>
        <dbReference type="PIRSR" id="PIRSR640198-2"/>
    </source>
</evidence>
<evidence type="ECO:0000313" key="5">
    <source>
        <dbReference type="Proteomes" id="UP000613255"/>
    </source>
</evidence>
<keyword evidence="2" id="KW-0547">Nucleotide-binding</keyword>
<evidence type="ECO:0000313" key="4">
    <source>
        <dbReference type="EMBL" id="MBI6630746.1"/>
    </source>
</evidence>
<feature type="binding site" evidence="2">
    <location>
        <begin position="209"/>
        <end position="216"/>
    </location>
    <ligand>
        <name>ATP</name>
        <dbReference type="ChEBI" id="CHEBI:30616"/>
    </ligand>
</feature>